<evidence type="ECO:0008006" key="4">
    <source>
        <dbReference type="Google" id="ProtNLM"/>
    </source>
</evidence>
<evidence type="ECO:0000313" key="3">
    <source>
        <dbReference type="Proteomes" id="UP000317122"/>
    </source>
</evidence>
<sequence>MRAEPEAVRARLLDTTFDRKFAVLFGTISVLVLAVSAAIITGDRWPYAWIAADLILFAVRFLLMRECEQARKRRAKGPLAVLMAAGGVWSVIFGLGCYGCVASGHMALAVLAGLNVAGVVGVVSSRNAATPRYAIFVMLAVSLPYLVGALFSPASGMSIVGIQMPFYVAGVIVVLLQNHAINARMIRAELDNRDLAIKDALTGLPNRIFLQEKLREMCGELAAPAANGGRPFAVLSMDSTASSTLMTASATRSATCCCARWPND</sequence>
<name>A0A562P6L8_9HYPH</name>
<reference evidence="2 3" key="1">
    <citation type="journal article" date="2015" name="Stand. Genomic Sci.">
        <title>Genomic Encyclopedia of Bacterial and Archaeal Type Strains, Phase III: the genomes of soil and plant-associated and newly described type strains.</title>
        <authorList>
            <person name="Whitman W.B."/>
            <person name="Woyke T."/>
            <person name="Klenk H.P."/>
            <person name="Zhou Y."/>
            <person name="Lilburn T.G."/>
            <person name="Beck B.J."/>
            <person name="De Vos P."/>
            <person name="Vandamme P."/>
            <person name="Eisen J.A."/>
            <person name="Garrity G."/>
            <person name="Hugenholtz P."/>
            <person name="Kyrpides N.C."/>
        </authorList>
    </citation>
    <scope>NUCLEOTIDE SEQUENCE [LARGE SCALE GENOMIC DNA]</scope>
    <source>
        <strain evidence="2 3">CGMCC 1.2546</strain>
    </source>
</reference>
<protein>
    <recommendedName>
        <fullName evidence="4">GGDEF domain-containing protein</fullName>
    </recommendedName>
</protein>
<proteinExistence type="predicted"/>
<feature type="transmembrane region" description="Helical" evidence="1">
    <location>
        <begin position="21"/>
        <end position="40"/>
    </location>
</feature>
<evidence type="ECO:0000313" key="2">
    <source>
        <dbReference type="EMBL" id="TWI39973.1"/>
    </source>
</evidence>
<dbReference type="AlphaFoldDB" id="A0A562P6L8"/>
<keyword evidence="1" id="KW-1133">Transmembrane helix</keyword>
<feature type="transmembrane region" description="Helical" evidence="1">
    <location>
        <begin position="46"/>
        <end position="63"/>
    </location>
</feature>
<feature type="transmembrane region" description="Helical" evidence="1">
    <location>
        <begin position="133"/>
        <end position="151"/>
    </location>
</feature>
<comment type="caution">
    <text evidence="2">The sequence shown here is derived from an EMBL/GenBank/DDBJ whole genome shotgun (WGS) entry which is preliminary data.</text>
</comment>
<feature type="transmembrane region" description="Helical" evidence="1">
    <location>
        <begin position="75"/>
        <end position="96"/>
    </location>
</feature>
<gene>
    <name evidence="2" type="ORF">IQ26_01577</name>
</gene>
<keyword evidence="3" id="KW-1185">Reference proteome</keyword>
<accession>A0A562P6L8</accession>
<feature type="transmembrane region" description="Helical" evidence="1">
    <location>
        <begin position="102"/>
        <end position="121"/>
    </location>
</feature>
<keyword evidence="1" id="KW-0472">Membrane</keyword>
<keyword evidence="1" id="KW-0812">Transmembrane</keyword>
<dbReference type="Proteomes" id="UP000317122">
    <property type="component" value="Unassembled WGS sequence"/>
</dbReference>
<feature type="transmembrane region" description="Helical" evidence="1">
    <location>
        <begin position="157"/>
        <end position="176"/>
    </location>
</feature>
<organism evidence="2 3">
    <name type="scientific">Mesorhizobium tianshanense</name>
    <dbReference type="NCBI Taxonomy" id="39844"/>
    <lineage>
        <taxon>Bacteria</taxon>
        <taxon>Pseudomonadati</taxon>
        <taxon>Pseudomonadota</taxon>
        <taxon>Alphaproteobacteria</taxon>
        <taxon>Hyphomicrobiales</taxon>
        <taxon>Phyllobacteriaceae</taxon>
        <taxon>Mesorhizobium</taxon>
    </lineage>
</organism>
<evidence type="ECO:0000256" key="1">
    <source>
        <dbReference type="SAM" id="Phobius"/>
    </source>
</evidence>
<dbReference type="EMBL" id="VLKT01000008">
    <property type="protein sequence ID" value="TWI39973.1"/>
    <property type="molecule type" value="Genomic_DNA"/>
</dbReference>